<dbReference type="PANTHER" id="PTHR21435">
    <property type="entry name" value="MITOCHONDRIAL IMPORT INNER MEMBRANE TRANSLOCASE SUBUNIT TIM29"/>
    <property type="match status" value="1"/>
</dbReference>
<accession>A0A1U7RHC7</accession>
<sequence length="243" mass="27505">MAVATDTTSGAGLDRGGRRGFWGRLGASRLGQWWKSLLHDYVEACKEVVVGARQRPGKAGLYLSVLAGAAACSLRIPSDTSFDASLLEASGTLLLLSPWVCNATSKGHVQRLMQLRNWGQLRYQSLVFFSLVYEAPFDAEADLYLAQCKHLQPRWTEFPGRILDVGFWGRWWVLNAKMKDSDINDEEFQNLPEQLRIISFQNLHSETNERLFSEKYKPVVLTEEQIEQAEREMQPLPQGVTNQ</sequence>
<dbReference type="InterPro" id="IPR019322">
    <property type="entry name" value="TIMM29"/>
</dbReference>
<dbReference type="CTD" id="90580"/>
<gene>
    <name evidence="2" type="primary">TIMM29</name>
</gene>
<dbReference type="InParanoid" id="A0A1U7RHC7"/>
<proteinExistence type="predicted"/>
<organism evidence="1 2">
    <name type="scientific">Alligator sinensis</name>
    <name type="common">Chinese alligator</name>
    <dbReference type="NCBI Taxonomy" id="38654"/>
    <lineage>
        <taxon>Eukaryota</taxon>
        <taxon>Metazoa</taxon>
        <taxon>Chordata</taxon>
        <taxon>Craniata</taxon>
        <taxon>Vertebrata</taxon>
        <taxon>Euteleostomi</taxon>
        <taxon>Archelosauria</taxon>
        <taxon>Archosauria</taxon>
        <taxon>Crocodylia</taxon>
        <taxon>Alligatoridae</taxon>
        <taxon>Alligatorinae</taxon>
        <taxon>Alligator</taxon>
    </lineage>
</organism>
<dbReference type="PANTHER" id="PTHR21435:SF1">
    <property type="entry name" value="MITOCHONDRIAL IMPORT INNER MEMBRANE TRANSLOCASE SUBUNIT TIM29"/>
    <property type="match status" value="1"/>
</dbReference>
<name>A0A1U7RHC7_ALLSI</name>
<dbReference type="RefSeq" id="XP_006023444.1">
    <property type="nucleotide sequence ID" value="XM_006023382.3"/>
</dbReference>
<evidence type="ECO:0000313" key="1">
    <source>
        <dbReference type="Proteomes" id="UP000189705"/>
    </source>
</evidence>
<dbReference type="KEGG" id="asn:102369555"/>
<protein>
    <submittedName>
        <fullName evidence="2">Mitochondrial import inner membrane translocase subunit Tim29</fullName>
    </submittedName>
</protein>
<dbReference type="Pfam" id="PF10171">
    <property type="entry name" value="Tim29"/>
    <property type="match status" value="1"/>
</dbReference>
<dbReference type="AlphaFoldDB" id="A0A1U7RHC7"/>
<dbReference type="STRING" id="38654.A0A1U7RHC7"/>
<dbReference type="GO" id="GO:0042721">
    <property type="term" value="C:TIM22 mitochondrial import inner membrane insertion complex"/>
    <property type="evidence" value="ECO:0007669"/>
    <property type="project" value="InterPro"/>
</dbReference>
<dbReference type="OrthoDB" id="5970620at2759"/>
<dbReference type="Proteomes" id="UP000189705">
    <property type="component" value="Unplaced"/>
</dbReference>
<dbReference type="eggNOG" id="KOG4545">
    <property type="taxonomic scope" value="Eukaryota"/>
</dbReference>
<reference evidence="2" key="1">
    <citation type="submission" date="2025-08" db="UniProtKB">
        <authorList>
            <consortium name="RefSeq"/>
        </authorList>
    </citation>
    <scope>IDENTIFICATION</scope>
</reference>
<dbReference type="GeneID" id="102369555"/>
<evidence type="ECO:0000313" key="2">
    <source>
        <dbReference type="RefSeq" id="XP_006023444.1"/>
    </source>
</evidence>
<dbReference type="GO" id="GO:0045039">
    <property type="term" value="P:protein insertion into mitochondrial inner membrane"/>
    <property type="evidence" value="ECO:0007669"/>
    <property type="project" value="TreeGrafter"/>
</dbReference>
<keyword evidence="1" id="KW-1185">Reference proteome</keyword>